<dbReference type="AlphaFoldDB" id="A0A3B3RAH6"/>
<reference evidence="2" key="1">
    <citation type="submission" date="2025-08" db="UniProtKB">
        <authorList>
            <consortium name="Ensembl"/>
        </authorList>
    </citation>
    <scope>IDENTIFICATION</scope>
</reference>
<accession>A0A3B3RAH6</accession>
<dbReference type="GO" id="GO:0005813">
    <property type="term" value="C:centrosome"/>
    <property type="evidence" value="ECO:0007669"/>
    <property type="project" value="TreeGrafter"/>
</dbReference>
<dbReference type="GO" id="GO:0007051">
    <property type="term" value="P:spindle organization"/>
    <property type="evidence" value="ECO:0007669"/>
    <property type="project" value="TreeGrafter"/>
</dbReference>
<dbReference type="Proteomes" id="UP000261540">
    <property type="component" value="Unplaced"/>
</dbReference>
<dbReference type="PANTHER" id="PTHR14526:SF2">
    <property type="entry name" value="AURORA KINASE A AND NINEIN-INTERACTING PROTEIN"/>
    <property type="match status" value="1"/>
</dbReference>
<reference evidence="2" key="2">
    <citation type="submission" date="2025-09" db="UniProtKB">
        <authorList>
            <consortium name="Ensembl"/>
        </authorList>
    </citation>
    <scope>IDENTIFICATION</scope>
</reference>
<proteinExistence type="predicted"/>
<dbReference type="GeneTree" id="ENSGT01010000223133"/>
<evidence type="ECO:0008006" key="4">
    <source>
        <dbReference type="Google" id="ProtNLM"/>
    </source>
</evidence>
<evidence type="ECO:0000313" key="3">
    <source>
        <dbReference type="Proteomes" id="UP000261540"/>
    </source>
</evidence>
<evidence type="ECO:0000313" key="2">
    <source>
        <dbReference type="Ensembl" id="ENSPKIP00000014641.1"/>
    </source>
</evidence>
<dbReference type="STRING" id="1676925.ENSPKIP00000014641"/>
<dbReference type="Pfam" id="PF15334">
    <property type="entry name" value="AIB"/>
    <property type="match status" value="1"/>
</dbReference>
<protein>
    <recommendedName>
        <fullName evidence="4">Aurora kinase A and ninein-interacting protein</fullName>
    </recommendedName>
</protein>
<keyword evidence="3" id="KW-1185">Reference proteome</keyword>
<feature type="compositionally biased region" description="Basic and acidic residues" evidence="1">
    <location>
        <begin position="81"/>
        <end position="91"/>
    </location>
</feature>
<sequence>MNRTKKAAMGSEDVCGVWLDTADLRGQRKRVSRRQSRELICTVEDGGFPDSLESELLFGALLSHTGQTSTQRRLGASPRRALREEPGEQGKENSSAPAWAQGLSPEKLRPCSSPCPALRRWEVSCPSPRRRAPRSLQEDEENTYDMLFTQDSQGQRVIAHRGFEPRSPLKDWTNTANCRLRTGSSSMSVKENEDSELEPEILFTQDSEGNVVIKH</sequence>
<name>A0A3B3RAH6_9TELE</name>
<dbReference type="GO" id="GO:0000922">
    <property type="term" value="C:spindle pole"/>
    <property type="evidence" value="ECO:0007669"/>
    <property type="project" value="TreeGrafter"/>
</dbReference>
<dbReference type="Ensembl" id="ENSPKIT00000039092.1">
    <property type="protein sequence ID" value="ENSPKIP00000014641.1"/>
    <property type="gene ID" value="ENSPKIG00000001645.1"/>
</dbReference>
<dbReference type="PANTHER" id="PTHR14526">
    <property type="entry name" value="AURORA KINASE A AND NINEIN-INTERACTING PROTEIN"/>
    <property type="match status" value="1"/>
</dbReference>
<dbReference type="InterPro" id="IPR029286">
    <property type="entry name" value="AUNIP"/>
</dbReference>
<organism evidence="2 3">
    <name type="scientific">Paramormyrops kingsleyae</name>
    <dbReference type="NCBI Taxonomy" id="1676925"/>
    <lineage>
        <taxon>Eukaryota</taxon>
        <taxon>Metazoa</taxon>
        <taxon>Chordata</taxon>
        <taxon>Craniata</taxon>
        <taxon>Vertebrata</taxon>
        <taxon>Euteleostomi</taxon>
        <taxon>Actinopterygii</taxon>
        <taxon>Neopterygii</taxon>
        <taxon>Teleostei</taxon>
        <taxon>Osteoglossocephala</taxon>
        <taxon>Osteoglossomorpha</taxon>
        <taxon>Osteoglossiformes</taxon>
        <taxon>Mormyridae</taxon>
        <taxon>Paramormyrops</taxon>
    </lineage>
</organism>
<evidence type="ECO:0000256" key="1">
    <source>
        <dbReference type="SAM" id="MobiDB-lite"/>
    </source>
</evidence>
<feature type="region of interest" description="Disordered" evidence="1">
    <location>
        <begin position="67"/>
        <end position="110"/>
    </location>
</feature>